<keyword evidence="3" id="KW-1185">Reference proteome</keyword>
<dbReference type="AlphaFoldDB" id="A0A941F0R2"/>
<keyword evidence="2" id="KW-0413">Isomerase</keyword>
<feature type="domain" description="Mycothiol-dependent maleylpyruvate isomerase metal-binding" evidence="1">
    <location>
        <begin position="10"/>
        <end position="53"/>
    </location>
</feature>
<reference evidence="2" key="1">
    <citation type="submission" date="2021-04" db="EMBL/GenBank/DDBJ databases">
        <title>Genome based classification of Actinospica acidithermotolerans sp. nov., an actinobacterium isolated from an Indonesian hot spring.</title>
        <authorList>
            <person name="Kusuma A.B."/>
            <person name="Putra K.E."/>
            <person name="Nafisah S."/>
            <person name="Loh J."/>
            <person name="Nouioui I."/>
            <person name="Goodfellow M."/>
        </authorList>
    </citation>
    <scope>NUCLEOTIDE SEQUENCE</scope>
    <source>
        <strain evidence="2">CSCA 57</strain>
    </source>
</reference>
<dbReference type="Proteomes" id="UP000675781">
    <property type="component" value="Unassembled WGS sequence"/>
</dbReference>
<gene>
    <name evidence="2" type="ORF">KDL01_40115</name>
</gene>
<evidence type="ECO:0000259" key="1">
    <source>
        <dbReference type="Pfam" id="PF11716"/>
    </source>
</evidence>
<evidence type="ECO:0000313" key="2">
    <source>
        <dbReference type="EMBL" id="MBR7839529.1"/>
    </source>
</evidence>
<dbReference type="GO" id="GO:0016853">
    <property type="term" value="F:isomerase activity"/>
    <property type="evidence" value="ECO:0007669"/>
    <property type="project" value="UniProtKB-KW"/>
</dbReference>
<name>A0A941F0R2_9ACTN</name>
<dbReference type="SUPFAM" id="SSF109854">
    <property type="entry name" value="DinB/YfiT-like putative metalloenzymes"/>
    <property type="match status" value="1"/>
</dbReference>
<evidence type="ECO:0000313" key="3">
    <source>
        <dbReference type="Proteomes" id="UP000675781"/>
    </source>
</evidence>
<dbReference type="Pfam" id="PF11716">
    <property type="entry name" value="MDMPI_N"/>
    <property type="match status" value="1"/>
</dbReference>
<proteinExistence type="predicted"/>
<sequence>MTHAGLDAARHSATQLDEIIPQVTDELWEAPSACAGWRVIDVLAHLAALATEAVDPP</sequence>
<feature type="non-terminal residue" evidence="2">
    <location>
        <position position="57"/>
    </location>
</feature>
<dbReference type="RefSeq" id="WP_212533962.1">
    <property type="nucleotide sequence ID" value="NZ_JAGSOG010000478.1"/>
</dbReference>
<dbReference type="Gene3D" id="1.20.120.450">
    <property type="entry name" value="dinb family like domain"/>
    <property type="match status" value="1"/>
</dbReference>
<dbReference type="InterPro" id="IPR034660">
    <property type="entry name" value="DinB/YfiT-like"/>
</dbReference>
<dbReference type="EMBL" id="JAGSOG010000478">
    <property type="protein sequence ID" value="MBR7839529.1"/>
    <property type="molecule type" value="Genomic_DNA"/>
</dbReference>
<comment type="caution">
    <text evidence="2">The sequence shown here is derived from an EMBL/GenBank/DDBJ whole genome shotgun (WGS) entry which is preliminary data.</text>
</comment>
<dbReference type="InterPro" id="IPR024344">
    <property type="entry name" value="MDMPI_metal-binding"/>
</dbReference>
<protein>
    <submittedName>
        <fullName evidence="2">Maleylpyruvate isomerase N-terminal domain-containing protein</fullName>
    </submittedName>
</protein>
<organism evidence="2 3">
    <name type="scientific">Actinospica durhamensis</name>
    <dbReference type="NCBI Taxonomy" id="1508375"/>
    <lineage>
        <taxon>Bacteria</taxon>
        <taxon>Bacillati</taxon>
        <taxon>Actinomycetota</taxon>
        <taxon>Actinomycetes</taxon>
        <taxon>Catenulisporales</taxon>
        <taxon>Actinospicaceae</taxon>
        <taxon>Actinospica</taxon>
    </lineage>
</organism>
<dbReference type="GO" id="GO:0046872">
    <property type="term" value="F:metal ion binding"/>
    <property type="evidence" value="ECO:0007669"/>
    <property type="project" value="InterPro"/>
</dbReference>
<accession>A0A941F0R2</accession>